<evidence type="ECO:0000256" key="4">
    <source>
        <dbReference type="ARBA" id="ARBA00022777"/>
    </source>
</evidence>
<dbReference type="GO" id="GO:0006641">
    <property type="term" value="P:triglyceride metabolic process"/>
    <property type="evidence" value="ECO:0007669"/>
    <property type="project" value="TreeGrafter"/>
</dbReference>
<dbReference type="Gramene" id="KVH98051">
    <property type="protein sequence ID" value="KVH98051"/>
    <property type="gene ID" value="Ccrd_023728"/>
</dbReference>
<dbReference type="GO" id="GO:0005739">
    <property type="term" value="C:mitochondrion"/>
    <property type="evidence" value="ECO:0007669"/>
    <property type="project" value="TreeGrafter"/>
</dbReference>
<feature type="domain" description="Carbohydrate kinase FGGY C-terminal" evidence="7">
    <location>
        <begin position="8"/>
        <end position="141"/>
    </location>
</feature>
<keyword evidence="4" id="KW-0418">Kinase</keyword>
<proteinExistence type="inferred from homology"/>
<keyword evidence="5" id="KW-0067">ATP-binding</keyword>
<dbReference type="SUPFAM" id="SSF53067">
    <property type="entry name" value="Actin-like ATPase domain"/>
    <property type="match status" value="1"/>
</dbReference>
<dbReference type="PANTHER" id="PTHR10196:SF69">
    <property type="entry name" value="GLYCEROL KINASE"/>
    <property type="match status" value="1"/>
</dbReference>
<keyword evidence="2" id="KW-0808">Transferase</keyword>
<evidence type="ECO:0000313" key="8">
    <source>
        <dbReference type="EMBL" id="KVH98051.1"/>
    </source>
</evidence>
<evidence type="ECO:0000256" key="5">
    <source>
        <dbReference type="ARBA" id="ARBA00022840"/>
    </source>
</evidence>
<evidence type="ECO:0000259" key="7">
    <source>
        <dbReference type="Pfam" id="PF02782"/>
    </source>
</evidence>
<comment type="similarity">
    <text evidence="1">Belongs to the FGGY kinase family.</text>
</comment>
<dbReference type="GO" id="GO:0004370">
    <property type="term" value="F:glycerol kinase activity"/>
    <property type="evidence" value="ECO:0007669"/>
    <property type="project" value="TreeGrafter"/>
</dbReference>
<dbReference type="GO" id="GO:0046167">
    <property type="term" value="P:glycerol-3-phosphate biosynthetic process"/>
    <property type="evidence" value="ECO:0007669"/>
    <property type="project" value="TreeGrafter"/>
</dbReference>
<name>A0A118JY52_CYNCS</name>
<reference evidence="8 9" key="1">
    <citation type="journal article" date="2016" name="Sci. Rep.">
        <title>The genome sequence of the outbreeding globe artichoke constructed de novo incorporating a phase-aware low-pass sequencing strategy of F1 progeny.</title>
        <authorList>
            <person name="Scaglione D."/>
            <person name="Reyes-Chin-Wo S."/>
            <person name="Acquadro A."/>
            <person name="Froenicke L."/>
            <person name="Portis E."/>
            <person name="Beitel C."/>
            <person name="Tirone M."/>
            <person name="Mauro R."/>
            <person name="Lo Monaco A."/>
            <person name="Mauromicale G."/>
            <person name="Faccioli P."/>
            <person name="Cattivelli L."/>
            <person name="Rieseberg L."/>
            <person name="Michelmore R."/>
            <person name="Lanteri S."/>
        </authorList>
    </citation>
    <scope>NUCLEOTIDE SEQUENCE [LARGE SCALE GENOMIC DNA]</scope>
    <source>
        <strain evidence="8">2C</strain>
    </source>
</reference>
<dbReference type="InterPro" id="IPR018485">
    <property type="entry name" value="FGGY_C"/>
</dbReference>
<protein>
    <recommendedName>
        <fullName evidence="7">Carbohydrate kinase FGGY C-terminal domain-containing protein</fullName>
    </recommendedName>
</protein>
<feature type="region of interest" description="Disordered" evidence="6">
    <location>
        <begin position="17"/>
        <end position="41"/>
    </location>
</feature>
<evidence type="ECO:0000256" key="1">
    <source>
        <dbReference type="ARBA" id="ARBA00009156"/>
    </source>
</evidence>
<evidence type="ECO:0000256" key="3">
    <source>
        <dbReference type="ARBA" id="ARBA00022741"/>
    </source>
</evidence>
<dbReference type="AlphaFoldDB" id="A0A118JY52"/>
<dbReference type="Gene3D" id="3.30.420.40">
    <property type="match status" value="1"/>
</dbReference>
<dbReference type="STRING" id="59895.A0A118JY52"/>
<dbReference type="Proteomes" id="UP000243975">
    <property type="component" value="Unassembled WGS sequence"/>
</dbReference>
<evidence type="ECO:0000313" key="9">
    <source>
        <dbReference type="Proteomes" id="UP000243975"/>
    </source>
</evidence>
<dbReference type="GO" id="GO:0006071">
    <property type="term" value="P:glycerol metabolic process"/>
    <property type="evidence" value="ECO:0007669"/>
    <property type="project" value="TreeGrafter"/>
</dbReference>
<dbReference type="PANTHER" id="PTHR10196">
    <property type="entry name" value="SUGAR KINASE"/>
    <property type="match status" value="1"/>
</dbReference>
<dbReference type="InterPro" id="IPR043129">
    <property type="entry name" value="ATPase_NBD"/>
</dbReference>
<organism evidence="8 9">
    <name type="scientific">Cynara cardunculus var. scolymus</name>
    <name type="common">Globe artichoke</name>
    <name type="synonym">Cynara scolymus</name>
    <dbReference type="NCBI Taxonomy" id="59895"/>
    <lineage>
        <taxon>Eukaryota</taxon>
        <taxon>Viridiplantae</taxon>
        <taxon>Streptophyta</taxon>
        <taxon>Embryophyta</taxon>
        <taxon>Tracheophyta</taxon>
        <taxon>Spermatophyta</taxon>
        <taxon>Magnoliopsida</taxon>
        <taxon>eudicotyledons</taxon>
        <taxon>Gunneridae</taxon>
        <taxon>Pentapetalae</taxon>
        <taxon>asterids</taxon>
        <taxon>campanulids</taxon>
        <taxon>Asterales</taxon>
        <taxon>Asteraceae</taxon>
        <taxon>Carduoideae</taxon>
        <taxon>Cardueae</taxon>
        <taxon>Carduinae</taxon>
        <taxon>Cynara</taxon>
    </lineage>
</organism>
<evidence type="ECO:0000256" key="2">
    <source>
        <dbReference type="ARBA" id="ARBA00022679"/>
    </source>
</evidence>
<comment type="caution">
    <text evidence="8">The sequence shown here is derived from an EMBL/GenBank/DDBJ whole genome shotgun (WGS) entry which is preliminary data.</text>
</comment>
<dbReference type="Pfam" id="PF02782">
    <property type="entry name" value="FGGY_C"/>
    <property type="match status" value="1"/>
</dbReference>
<accession>A0A118JY52</accession>
<feature type="compositionally biased region" description="Polar residues" evidence="6">
    <location>
        <begin position="23"/>
        <end position="35"/>
    </location>
</feature>
<keyword evidence="3" id="KW-0547">Nucleotide-binding</keyword>
<keyword evidence="9" id="KW-1185">Reference proteome</keyword>
<sequence>MGDYGTVFVVQSHRSREEAADRLNTQIGTNPSSGTLKIPKSILPKTESNAEADSTGGVYFVPAFNGLFAPWWRDDVGGVCIGITRLTKKSHIARAVLEIKDVLDSMHKDADEKGEIKNEKGQLLLKMFGGATVIDTLMQIQNTLIVPEGNTIAENSKFSENRVDRAYNILEARRYSTKDRVTG</sequence>
<dbReference type="GO" id="GO:0005524">
    <property type="term" value="F:ATP binding"/>
    <property type="evidence" value="ECO:0007669"/>
    <property type="project" value="UniProtKB-KW"/>
</dbReference>
<evidence type="ECO:0000256" key="6">
    <source>
        <dbReference type="SAM" id="MobiDB-lite"/>
    </source>
</evidence>
<dbReference type="EMBL" id="LEKV01003811">
    <property type="protein sequence ID" value="KVH98051.1"/>
    <property type="molecule type" value="Genomic_DNA"/>
</dbReference>
<gene>
    <name evidence="8" type="ORF">Ccrd_023728</name>
</gene>